<keyword evidence="2" id="KW-0808">Transferase</keyword>
<dbReference type="InterPro" id="IPR013482">
    <property type="entry name" value="Molybde_CF_guanTrfase"/>
</dbReference>
<keyword evidence="5" id="KW-0460">Magnesium</keyword>
<evidence type="ECO:0000259" key="8">
    <source>
        <dbReference type="Pfam" id="PF12804"/>
    </source>
</evidence>
<reference evidence="9" key="1">
    <citation type="submission" date="2021-01" db="EMBL/GenBank/DDBJ databases">
        <title>Fulvivirga kasyanovii gen. nov., sp nov., a novel member of the phylum Bacteroidetes isolated from seawater in a mussel farm.</title>
        <authorList>
            <person name="Zhao L.-H."/>
            <person name="Wang Z.-J."/>
        </authorList>
    </citation>
    <scope>NUCLEOTIDE SEQUENCE</scope>
    <source>
        <strain evidence="9">2943</strain>
    </source>
</reference>
<evidence type="ECO:0000256" key="4">
    <source>
        <dbReference type="ARBA" id="ARBA00022741"/>
    </source>
</evidence>
<dbReference type="Proteomes" id="UP000659388">
    <property type="component" value="Unassembled WGS sequence"/>
</dbReference>
<dbReference type="GO" id="GO:0005525">
    <property type="term" value="F:GTP binding"/>
    <property type="evidence" value="ECO:0007669"/>
    <property type="project" value="UniProtKB-KW"/>
</dbReference>
<accession>A0A937FAU7</accession>
<evidence type="ECO:0000256" key="7">
    <source>
        <dbReference type="ARBA" id="ARBA00023150"/>
    </source>
</evidence>
<keyword evidence="7" id="KW-0501">Molybdenum cofactor biosynthesis</keyword>
<evidence type="ECO:0000313" key="9">
    <source>
        <dbReference type="EMBL" id="MBL3657480.1"/>
    </source>
</evidence>
<keyword evidence="3" id="KW-0479">Metal-binding</keyword>
<comment type="caution">
    <text evidence="9">The sequence shown here is derived from an EMBL/GenBank/DDBJ whole genome shotgun (WGS) entry which is preliminary data.</text>
</comment>
<dbReference type="InterPro" id="IPR025877">
    <property type="entry name" value="MobA-like_NTP_Trfase"/>
</dbReference>
<proteinExistence type="predicted"/>
<keyword evidence="1" id="KW-0963">Cytoplasm</keyword>
<name>A0A937FAU7_9BACT</name>
<dbReference type="GO" id="GO:0046872">
    <property type="term" value="F:metal ion binding"/>
    <property type="evidence" value="ECO:0007669"/>
    <property type="project" value="UniProtKB-KW"/>
</dbReference>
<dbReference type="EMBL" id="JAESIY010000008">
    <property type="protein sequence ID" value="MBL3657480.1"/>
    <property type="molecule type" value="Genomic_DNA"/>
</dbReference>
<dbReference type="GO" id="GO:0016779">
    <property type="term" value="F:nucleotidyltransferase activity"/>
    <property type="evidence" value="ECO:0007669"/>
    <property type="project" value="UniProtKB-KW"/>
</dbReference>
<dbReference type="RefSeq" id="WP_202245271.1">
    <property type="nucleotide sequence ID" value="NZ_JAESIY010000008.1"/>
</dbReference>
<protein>
    <submittedName>
        <fullName evidence="9">Molybdenum cofactor guanylyltransferase</fullName>
    </submittedName>
</protein>
<organism evidence="9 10">
    <name type="scientific">Fulvivirga sediminis</name>
    <dbReference type="NCBI Taxonomy" id="2803949"/>
    <lineage>
        <taxon>Bacteria</taxon>
        <taxon>Pseudomonadati</taxon>
        <taxon>Bacteroidota</taxon>
        <taxon>Cytophagia</taxon>
        <taxon>Cytophagales</taxon>
        <taxon>Fulvivirgaceae</taxon>
        <taxon>Fulvivirga</taxon>
    </lineage>
</organism>
<dbReference type="SUPFAM" id="SSF53448">
    <property type="entry name" value="Nucleotide-diphospho-sugar transferases"/>
    <property type="match status" value="1"/>
</dbReference>
<evidence type="ECO:0000313" key="10">
    <source>
        <dbReference type="Proteomes" id="UP000659388"/>
    </source>
</evidence>
<keyword evidence="6" id="KW-0342">GTP-binding</keyword>
<keyword evidence="10" id="KW-1185">Reference proteome</keyword>
<dbReference type="PANTHER" id="PTHR19136:SF81">
    <property type="entry name" value="MOLYBDENUM COFACTOR GUANYLYLTRANSFERASE"/>
    <property type="match status" value="1"/>
</dbReference>
<evidence type="ECO:0000256" key="6">
    <source>
        <dbReference type="ARBA" id="ARBA00023134"/>
    </source>
</evidence>
<keyword evidence="9" id="KW-0548">Nucleotidyltransferase</keyword>
<dbReference type="CDD" id="cd02503">
    <property type="entry name" value="MobA"/>
    <property type="match status" value="1"/>
</dbReference>
<dbReference type="AlphaFoldDB" id="A0A937FAU7"/>
<evidence type="ECO:0000256" key="1">
    <source>
        <dbReference type="ARBA" id="ARBA00022490"/>
    </source>
</evidence>
<gene>
    <name evidence="9" type="ORF">JL102_15135</name>
</gene>
<evidence type="ECO:0000256" key="2">
    <source>
        <dbReference type="ARBA" id="ARBA00022679"/>
    </source>
</evidence>
<evidence type="ECO:0000256" key="3">
    <source>
        <dbReference type="ARBA" id="ARBA00022723"/>
    </source>
</evidence>
<keyword evidence="4" id="KW-0547">Nucleotide-binding</keyword>
<dbReference type="Pfam" id="PF12804">
    <property type="entry name" value="NTP_transf_3"/>
    <property type="match status" value="1"/>
</dbReference>
<dbReference type="PANTHER" id="PTHR19136">
    <property type="entry name" value="MOLYBDENUM COFACTOR GUANYLYLTRANSFERASE"/>
    <property type="match status" value="1"/>
</dbReference>
<feature type="domain" description="MobA-like NTP transferase" evidence="8">
    <location>
        <begin position="12"/>
        <end position="162"/>
    </location>
</feature>
<dbReference type="Gene3D" id="3.90.550.10">
    <property type="entry name" value="Spore Coat Polysaccharide Biosynthesis Protein SpsA, Chain A"/>
    <property type="match status" value="1"/>
</dbReference>
<dbReference type="GO" id="GO:0006777">
    <property type="term" value="P:Mo-molybdopterin cofactor biosynthetic process"/>
    <property type="evidence" value="ECO:0007669"/>
    <property type="project" value="UniProtKB-KW"/>
</dbReference>
<evidence type="ECO:0000256" key="5">
    <source>
        <dbReference type="ARBA" id="ARBA00022842"/>
    </source>
</evidence>
<sequence length="183" mass="21102">MDKKIPHPDLYGLVLIGGKSSRMGTDKSMLQYHKVTQREYSYQLLSKYCSRVFLSCNPTQQDSLALPHIVDTHCEGPMTGILSAHEEYPQASWLVLACDMPYVDIDILNQLLLHRDDSSIATCFYKERIEPLCAIWEASCFPSFKKYHRSGNRSPRRFLEENKIKALFPTESEKKKLRNINEG</sequence>
<dbReference type="InterPro" id="IPR029044">
    <property type="entry name" value="Nucleotide-diphossugar_trans"/>
</dbReference>